<dbReference type="EMBL" id="JABRWM010000006">
    <property type="protein sequence ID" value="NRF21631.1"/>
    <property type="molecule type" value="Genomic_DNA"/>
</dbReference>
<evidence type="ECO:0000313" key="2">
    <source>
        <dbReference type="Proteomes" id="UP001155820"/>
    </source>
</evidence>
<protein>
    <submittedName>
        <fullName evidence="1">Uncharacterized protein</fullName>
    </submittedName>
</protein>
<comment type="caution">
    <text evidence="1">The sequence shown here is derived from an EMBL/GenBank/DDBJ whole genome shotgun (WGS) entry which is preliminary data.</text>
</comment>
<sequence>MPHFLQTKVTGLRGRMRRHARNIECAPANWREIKRCRNDEEALKLSGKLAHGNMLAAWLLHQQNPKADGYAEGYVEDQWVRQTARLYNARSVEQQLCMKIEARAIEEFAGARMTREVEERATQLLARLSLVYLDVNDGEWTISDNVRVRMVFIDKCIFRDRYLVVIEFPDNELRLVQWAVEDGTPTQFQFDHFHRDDDSLIALFGIDALNLVPLCAKLPLFGVDVAEMAVEIMRMCRLSLVWLDTDRTATEPVPNQAARGTAGRRNRAQGGTAADLHDRICFNHVRPRRQRVQEGNGEGGPHQFNHRVWVTGHFKLQAYGKKRALRKMIWVNEFLRGPNEAPIRRRALIVRPRHDDPTFQGEV</sequence>
<organism evidence="1 2">
    <name type="scientific">Agrobacterium pusense</name>
    <dbReference type="NCBI Taxonomy" id="648995"/>
    <lineage>
        <taxon>Bacteria</taxon>
        <taxon>Pseudomonadati</taxon>
        <taxon>Pseudomonadota</taxon>
        <taxon>Alphaproteobacteria</taxon>
        <taxon>Hyphomicrobiales</taxon>
        <taxon>Rhizobiaceae</taxon>
        <taxon>Rhizobium/Agrobacterium group</taxon>
        <taxon>Agrobacterium</taxon>
    </lineage>
</organism>
<reference evidence="1" key="1">
    <citation type="submission" date="2019-07" db="EMBL/GenBank/DDBJ databases">
        <title>FDA dAtabase for Regulatory Grade micrObial Sequences (FDA-ARGOS): Supporting development and validation of Infectious Disease Dx tests.</title>
        <authorList>
            <person name="Bachman M."/>
            <person name="Young C."/>
            <person name="Tallon L."/>
            <person name="Sadzewicz L."/>
            <person name="Vavikolanu K."/>
            <person name="Mehta A."/>
            <person name="Aluvathingal J."/>
            <person name="Nadendla S."/>
            <person name="Nandy P."/>
            <person name="Geyer C."/>
            <person name="Yan Y."/>
            <person name="Sichtig H."/>
        </authorList>
    </citation>
    <scope>NUCLEOTIDE SEQUENCE</scope>
    <source>
        <strain evidence="1">FDAARGOS_618</strain>
    </source>
</reference>
<evidence type="ECO:0000313" key="1">
    <source>
        <dbReference type="EMBL" id="NRF21631.1"/>
    </source>
</evidence>
<dbReference type="Proteomes" id="UP001155820">
    <property type="component" value="Unassembled WGS sequence"/>
</dbReference>
<proteinExistence type="predicted"/>
<gene>
    <name evidence="1" type="ORF">FOB26_21485</name>
</gene>
<dbReference type="AlphaFoldDB" id="A0AA44EMP2"/>
<name>A0AA44EMP2_9HYPH</name>
<accession>A0AA44EMP2</accession>
<dbReference type="RefSeq" id="WP_172874073.1">
    <property type="nucleotide sequence ID" value="NZ_DAISMG010000002.1"/>
</dbReference>
<keyword evidence="2" id="KW-1185">Reference proteome</keyword>